<keyword evidence="1 4" id="KW-0378">Hydrolase</keyword>
<feature type="domain" description="MurNAc-LAA" evidence="3">
    <location>
        <begin position="101"/>
        <end position="316"/>
    </location>
</feature>
<comment type="caution">
    <text evidence="4">The sequence shown here is derived from an EMBL/GenBank/DDBJ whole genome shotgun (WGS) entry which is preliminary data.</text>
</comment>
<accession>A0ABV1GM10</accession>
<dbReference type="PANTHER" id="PTHR30404">
    <property type="entry name" value="N-ACETYLMURAMOYL-L-ALANINE AMIDASE"/>
    <property type="match status" value="1"/>
</dbReference>
<feature type="compositionally biased region" description="Basic and acidic residues" evidence="2">
    <location>
        <begin position="36"/>
        <end position="47"/>
    </location>
</feature>
<dbReference type="Pfam" id="PF01520">
    <property type="entry name" value="Amidase_3"/>
    <property type="match status" value="1"/>
</dbReference>
<evidence type="ECO:0000256" key="2">
    <source>
        <dbReference type="SAM" id="MobiDB-lite"/>
    </source>
</evidence>
<dbReference type="EMBL" id="JBBMES010000004">
    <property type="protein sequence ID" value="MEQ2534478.1"/>
    <property type="molecule type" value="Genomic_DNA"/>
</dbReference>
<dbReference type="InterPro" id="IPR002508">
    <property type="entry name" value="MurNAc-LAA_cat"/>
</dbReference>
<dbReference type="Proteomes" id="UP001480973">
    <property type="component" value="Unassembled WGS sequence"/>
</dbReference>
<dbReference type="PANTHER" id="PTHR30404:SF0">
    <property type="entry name" value="N-ACETYLMURAMOYL-L-ALANINE AMIDASE AMIC"/>
    <property type="match status" value="1"/>
</dbReference>
<keyword evidence="5" id="KW-1185">Reference proteome</keyword>
<dbReference type="SUPFAM" id="SSF53187">
    <property type="entry name" value="Zn-dependent exopeptidases"/>
    <property type="match status" value="1"/>
</dbReference>
<organism evidence="4 5">
    <name type="scientific">Lachnospira intestinalis</name>
    <dbReference type="NCBI Taxonomy" id="3133158"/>
    <lineage>
        <taxon>Bacteria</taxon>
        <taxon>Bacillati</taxon>
        <taxon>Bacillota</taxon>
        <taxon>Clostridia</taxon>
        <taxon>Lachnospirales</taxon>
        <taxon>Lachnospiraceae</taxon>
        <taxon>Lachnospira</taxon>
    </lineage>
</organism>
<protein>
    <submittedName>
        <fullName evidence="4">N-acetylmuramoyl-L-alanine amidase</fullName>
        <ecNumber evidence="4">3.5.1.28</ecNumber>
    </submittedName>
</protein>
<name>A0ABV1GM10_9FIRM</name>
<reference evidence="4 5" key="1">
    <citation type="submission" date="2024-03" db="EMBL/GenBank/DDBJ databases">
        <title>Human intestinal bacterial collection.</title>
        <authorList>
            <person name="Pauvert C."/>
            <person name="Hitch T.C.A."/>
            <person name="Clavel T."/>
        </authorList>
    </citation>
    <scope>NUCLEOTIDE SEQUENCE [LARGE SCALE GENOMIC DNA]</scope>
    <source>
        <strain evidence="4 5">CLA-JM-H10</strain>
    </source>
</reference>
<evidence type="ECO:0000313" key="4">
    <source>
        <dbReference type="EMBL" id="MEQ2534478.1"/>
    </source>
</evidence>
<gene>
    <name evidence="4" type="ORF">WMO38_05050</name>
</gene>
<evidence type="ECO:0000313" key="5">
    <source>
        <dbReference type="Proteomes" id="UP001480973"/>
    </source>
</evidence>
<dbReference type="EC" id="3.5.1.28" evidence="4"/>
<evidence type="ECO:0000259" key="3">
    <source>
        <dbReference type="Pfam" id="PF01520"/>
    </source>
</evidence>
<dbReference type="InterPro" id="IPR050695">
    <property type="entry name" value="N-acetylmuramoyl_amidase_3"/>
</dbReference>
<evidence type="ECO:0000256" key="1">
    <source>
        <dbReference type="ARBA" id="ARBA00022801"/>
    </source>
</evidence>
<feature type="compositionally biased region" description="Acidic residues" evidence="2">
    <location>
        <begin position="48"/>
        <end position="88"/>
    </location>
</feature>
<dbReference type="CDD" id="cd02696">
    <property type="entry name" value="MurNAc-LAA"/>
    <property type="match status" value="1"/>
</dbReference>
<proteinExistence type="predicted"/>
<sequence length="320" mass="35592">MTLLIVTAGCGSKKQAELNTQNVVETTASDIALTEKQTETESIKETESENMTEESSEENVDIQEEVDEDSTVEDSDDTYYEEYEEESRNDETPGESRPIIICIDPGHGGDNDEGTKETYDGKLVMEKDLNYRIATSLKSYLEQYDGIKVILTRNENQGLGLIQRIDYAVANEADYFISVHVNSRSTDEVNSHGCMVLMSCSRYQPANTKVGSLYDTERGMALSVISKLNRLGLPIANDWNTENTQGILQRVNTVGATYPDGSQADYYTLLYCGTEAGLPTIIIEHAFLSNENDYRNFLCTNDKLDALAKADAEGIIESIR</sequence>
<feature type="region of interest" description="Disordered" evidence="2">
    <location>
        <begin position="30"/>
        <end position="97"/>
    </location>
</feature>
<dbReference type="GO" id="GO:0008745">
    <property type="term" value="F:N-acetylmuramoyl-L-alanine amidase activity"/>
    <property type="evidence" value="ECO:0007669"/>
    <property type="project" value="UniProtKB-EC"/>
</dbReference>
<dbReference type="Gene3D" id="3.40.630.40">
    <property type="entry name" value="Zn-dependent exopeptidases"/>
    <property type="match status" value="1"/>
</dbReference>